<sequence>MASLGAAAFAALLAPINMVVKPSLHQAYWVELLGQIPSLVLPGMGVASSAPRHIPVRQRAFFSLHFSLGLCSHLHSKEAMLAQLAKD</sequence>
<keyword evidence="1" id="KW-0732">Signal</keyword>
<feature type="signal peptide" evidence="1">
    <location>
        <begin position="1"/>
        <end position="18"/>
    </location>
</feature>
<protein>
    <submittedName>
        <fullName evidence="2">Uncharacterized protein</fullName>
    </submittedName>
</protein>
<dbReference type="EMBL" id="CAAALY010262164">
    <property type="protein sequence ID" value="VEL39689.1"/>
    <property type="molecule type" value="Genomic_DNA"/>
</dbReference>
<reference evidence="2" key="1">
    <citation type="submission" date="2018-11" db="EMBL/GenBank/DDBJ databases">
        <authorList>
            <consortium name="Pathogen Informatics"/>
        </authorList>
    </citation>
    <scope>NUCLEOTIDE SEQUENCE</scope>
</reference>
<comment type="caution">
    <text evidence="2">The sequence shown here is derived from an EMBL/GenBank/DDBJ whole genome shotgun (WGS) entry which is preliminary data.</text>
</comment>
<proteinExistence type="predicted"/>
<gene>
    <name evidence="2" type="ORF">PXEA_LOCUS33129</name>
</gene>
<name>A0A3S5B8Q3_9PLAT</name>
<keyword evidence="3" id="KW-1185">Reference proteome</keyword>
<organism evidence="2 3">
    <name type="scientific">Protopolystoma xenopodis</name>
    <dbReference type="NCBI Taxonomy" id="117903"/>
    <lineage>
        <taxon>Eukaryota</taxon>
        <taxon>Metazoa</taxon>
        <taxon>Spiralia</taxon>
        <taxon>Lophotrochozoa</taxon>
        <taxon>Platyhelminthes</taxon>
        <taxon>Monogenea</taxon>
        <taxon>Polyopisthocotylea</taxon>
        <taxon>Polystomatidea</taxon>
        <taxon>Polystomatidae</taxon>
        <taxon>Protopolystoma</taxon>
    </lineage>
</organism>
<evidence type="ECO:0000313" key="3">
    <source>
        <dbReference type="Proteomes" id="UP000784294"/>
    </source>
</evidence>
<evidence type="ECO:0000313" key="2">
    <source>
        <dbReference type="EMBL" id="VEL39689.1"/>
    </source>
</evidence>
<evidence type="ECO:0000256" key="1">
    <source>
        <dbReference type="SAM" id="SignalP"/>
    </source>
</evidence>
<dbReference type="AlphaFoldDB" id="A0A3S5B8Q3"/>
<dbReference type="Proteomes" id="UP000784294">
    <property type="component" value="Unassembled WGS sequence"/>
</dbReference>
<accession>A0A3S5B8Q3</accession>
<feature type="chain" id="PRO_5018702971" evidence="1">
    <location>
        <begin position="19"/>
        <end position="87"/>
    </location>
</feature>